<feature type="compositionally biased region" description="Low complexity" evidence="3">
    <location>
        <begin position="389"/>
        <end position="400"/>
    </location>
</feature>
<evidence type="ECO:0000256" key="2">
    <source>
        <dbReference type="PROSITE-ProRule" id="PRU00504"/>
    </source>
</evidence>
<feature type="region of interest" description="Disordered" evidence="3">
    <location>
        <begin position="326"/>
        <end position="441"/>
    </location>
</feature>
<accession>A0ABP0HTE0</accession>
<dbReference type="PANTHER" id="PTHR24104">
    <property type="entry name" value="E3 UBIQUITIN-PROTEIN LIGASE NHLRC1-RELATED"/>
    <property type="match status" value="1"/>
</dbReference>
<dbReference type="InterPro" id="IPR011042">
    <property type="entry name" value="6-blade_b-propeller_TolB-like"/>
</dbReference>
<evidence type="ECO:0000256" key="1">
    <source>
        <dbReference type="ARBA" id="ARBA00022737"/>
    </source>
</evidence>
<evidence type="ECO:0000313" key="4">
    <source>
        <dbReference type="EMBL" id="CAK8993492.1"/>
    </source>
</evidence>
<keyword evidence="1" id="KW-0677">Repeat</keyword>
<dbReference type="Pfam" id="PF01436">
    <property type="entry name" value="NHL"/>
    <property type="match status" value="3"/>
</dbReference>
<dbReference type="EMBL" id="CAXAMN010001259">
    <property type="protein sequence ID" value="CAK8993492.1"/>
    <property type="molecule type" value="Genomic_DNA"/>
</dbReference>
<evidence type="ECO:0008006" key="6">
    <source>
        <dbReference type="Google" id="ProtNLM"/>
    </source>
</evidence>
<dbReference type="Gene3D" id="2.120.10.30">
    <property type="entry name" value="TolB, C-terminal domain"/>
    <property type="match status" value="2"/>
</dbReference>
<evidence type="ECO:0000313" key="5">
    <source>
        <dbReference type="Proteomes" id="UP001642484"/>
    </source>
</evidence>
<sequence>MAPTGAEAVQYGTGEKSCLSQPRGLHVDVDGQLYVADFANFSVVRFGHNDDAAGRVVVGERGKQLMDVDYLKDIDKPLSLPDGEGVLLKNPIDIVLDSDGALLVLDCPMGRVQRFELGPKGSPASVVVPPPKSMPAKSLAVPEAIKRPRCMLHHPDGSLVICDTWSHRVLKYGKDSLTPELLAGKPNSCGCTDLHLSFPSTVAFLEDGSCLVSDTNNHRIQRFRPGELKGETVAGSCEGKAGSSLMELSMPTGLVVEADGSFLVADRGNARVLRFREGQGELVLGPDLVERPWGLAVDHHGSIFVSDEKRGVVLKLPESGVATGVKPAKPIGSKTPAVKAVEAPQRTAPTAPVAERNAPIFQPPERAKVEKPMGNRAQGQPVPSPQGPQGPQAETEAAAAPLRADPVFQPPERPRAAVPKGQPPELPKEDKLLEPSKPGPPAKAALGVRMAVMFEFQPFLKRLKKTAFGVQEPLLSKWGFDPSEEGLAEMMVCLSDHTFKDSSLRKLADETTKMLYGGEDGMWGMED</sequence>
<organism evidence="4 5">
    <name type="scientific">Durusdinium trenchii</name>
    <dbReference type="NCBI Taxonomy" id="1381693"/>
    <lineage>
        <taxon>Eukaryota</taxon>
        <taxon>Sar</taxon>
        <taxon>Alveolata</taxon>
        <taxon>Dinophyceae</taxon>
        <taxon>Suessiales</taxon>
        <taxon>Symbiodiniaceae</taxon>
        <taxon>Durusdinium</taxon>
    </lineage>
</organism>
<keyword evidence="5" id="KW-1185">Reference proteome</keyword>
<dbReference type="CDD" id="cd05819">
    <property type="entry name" value="NHL"/>
    <property type="match status" value="1"/>
</dbReference>
<dbReference type="Proteomes" id="UP001642484">
    <property type="component" value="Unassembled WGS sequence"/>
</dbReference>
<evidence type="ECO:0000256" key="3">
    <source>
        <dbReference type="SAM" id="MobiDB-lite"/>
    </source>
</evidence>
<dbReference type="PROSITE" id="PS51125">
    <property type="entry name" value="NHL"/>
    <property type="match status" value="1"/>
</dbReference>
<comment type="caution">
    <text evidence="4">The sequence shown here is derived from an EMBL/GenBank/DDBJ whole genome shotgun (WGS) entry which is preliminary data.</text>
</comment>
<dbReference type="InterPro" id="IPR001258">
    <property type="entry name" value="NHL_repeat"/>
</dbReference>
<dbReference type="SUPFAM" id="SSF101898">
    <property type="entry name" value="NHL repeat"/>
    <property type="match status" value="1"/>
</dbReference>
<name>A0ABP0HTE0_9DINO</name>
<proteinExistence type="predicted"/>
<protein>
    <recommendedName>
        <fullName evidence="6">Peptidylamidoglycolate lyase</fullName>
    </recommendedName>
</protein>
<reference evidence="4 5" key="1">
    <citation type="submission" date="2024-02" db="EMBL/GenBank/DDBJ databases">
        <authorList>
            <person name="Chen Y."/>
            <person name="Shah S."/>
            <person name="Dougan E. K."/>
            <person name="Thang M."/>
            <person name="Chan C."/>
        </authorList>
    </citation>
    <scope>NUCLEOTIDE SEQUENCE [LARGE SCALE GENOMIC DNA]</scope>
</reference>
<dbReference type="InterPro" id="IPR050952">
    <property type="entry name" value="TRIM-NHL_E3_ligases"/>
</dbReference>
<feature type="repeat" description="NHL" evidence="2">
    <location>
        <begin position="188"/>
        <end position="226"/>
    </location>
</feature>
<dbReference type="PANTHER" id="PTHR24104:SF25">
    <property type="entry name" value="PROTEIN LIN-41"/>
    <property type="match status" value="1"/>
</dbReference>
<gene>
    <name evidence="4" type="ORF">CCMP2556_LOCUS3262</name>
</gene>